<reference evidence="2 3" key="1">
    <citation type="submission" date="2023-04" db="EMBL/GenBank/DDBJ databases">
        <title>Antarctic isolates genomes.</title>
        <authorList>
            <person name="Dimov S.G."/>
        </authorList>
    </citation>
    <scope>NUCLEOTIDE SEQUENCE [LARGE SCALE GENOMIC DNA]</scope>
    <source>
        <strain evidence="2 3">AL19</strain>
    </source>
</reference>
<evidence type="ECO:0000313" key="2">
    <source>
        <dbReference type="EMBL" id="MDI3235958.1"/>
    </source>
</evidence>
<feature type="transmembrane region" description="Helical" evidence="1">
    <location>
        <begin position="6"/>
        <end position="26"/>
    </location>
</feature>
<keyword evidence="1" id="KW-0472">Membrane</keyword>
<keyword evidence="1" id="KW-1133">Transmembrane helix</keyword>
<evidence type="ECO:0000313" key="3">
    <source>
        <dbReference type="Proteomes" id="UP001243286"/>
    </source>
</evidence>
<sequence length="168" mass="18996">MGYKRFILILVGAFILTTTLIMTAAVKISDSQKEDKVAINKKESREPLATFLHETPRVNIKDRAEELGKSVVDGYSLFSFFSPEAFGVNGAPEIIEGPHGESPEEMDQLIAKKIKPYGFVKEYEVKKIKQKGNYETVQFEFITAKEKVYDVTLLFNKEGLVVTKILKE</sequence>
<dbReference type="RefSeq" id="WP_282356949.1">
    <property type="nucleotide sequence ID" value="NZ_JASBQV010000025.1"/>
</dbReference>
<dbReference type="Proteomes" id="UP001243286">
    <property type="component" value="Unassembled WGS sequence"/>
</dbReference>
<keyword evidence="1" id="KW-0812">Transmembrane</keyword>
<name>A0ABT6R4S1_9BACL</name>
<evidence type="ECO:0000256" key="1">
    <source>
        <dbReference type="SAM" id="Phobius"/>
    </source>
</evidence>
<accession>A0ABT6R4S1</accession>
<protein>
    <recommendedName>
        <fullName evidence="4">DUF4309 domain-containing protein</fullName>
    </recommendedName>
</protein>
<gene>
    <name evidence="2" type="ORF">QK289_13155</name>
</gene>
<keyword evidence="3" id="KW-1185">Reference proteome</keyword>
<proteinExistence type="predicted"/>
<comment type="caution">
    <text evidence="2">The sequence shown here is derived from an EMBL/GenBank/DDBJ whole genome shotgun (WGS) entry which is preliminary data.</text>
</comment>
<evidence type="ECO:0008006" key="4">
    <source>
        <dbReference type="Google" id="ProtNLM"/>
    </source>
</evidence>
<dbReference type="EMBL" id="JASBQV010000025">
    <property type="protein sequence ID" value="MDI3235958.1"/>
    <property type="molecule type" value="Genomic_DNA"/>
</dbReference>
<organism evidence="2 3">
    <name type="scientific">Exiguobacterium antarcticum</name>
    <dbReference type="NCBI Taxonomy" id="132920"/>
    <lineage>
        <taxon>Bacteria</taxon>
        <taxon>Bacillati</taxon>
        <taxon>Bacillota</taxon>
        <taxon>Bacilli</taxon>
        <taxon>Bacillales</taxon>
        <taxon>Bacillales Family XII. Incertae Sedis</taxon>
        <taxon>Exiguobacterium</taxon>
    </lineage>
</organism>